<accession>A0AAQ3SRR3</accession>
<protein>
    <submittedName>
        <fullName evidence="2">Uncharacterized protein</fullName>
    </submittedName>
</protein>
<gene>
    <name evidence="2" type="ORF">U9M48_009499</name>
</gene>
<dbReference type="Proteomes" id="UP001341281">
    <property type="component" value="Chromosome 02"/>
</dbReference>
<organism evidence="2 3">
    <name type="scientific">Paspalum notatum var. saurae</name>
    <dbReference type="NCBI Taxonomy" id="547442"/>
    <lineage>
        <taxon>Eukaryota</taxon>
        <taxon>Viridiplantae</taxon>
        <taxon>Streptophyta</taxon>
        <taxon>Embryophyta</taxon>
        <taxon>Tracheophyta</taxon>
        <taxon>Spermatophyta</taxon>
        <taxon>Magnoliopsida</taxon>
        <taxon>Liliopsida</taxon>
        <taxon>Poales</taxon>
        <taxon>Poaceae</taxon>
        <taxon>PACMAD clade</taxon>
        <taxon>Panicoideae</taxon>
        <taxon>Andropogonodae</taxon>
        <taxon>Paspaleae</taxon>
        <taxon>Paspalinae</taxon>
        <taxon>Paspalum</taxon>
    </lineage>
</organism>
<evidence type="ECO:0000313" key="2">
    <source>
        <dbReference type="EMBL" id="WVZ59345.1"/>
    </source>
</evidence>
<name>A0AAQ3SRR3_PASNO</name>
<evidence type="ECO:0000256" key="1">
    <source>
        <dbReference type="SAM" id="MobiDB-lite"/>
    </source>
</evidence>
<evidence type="ECO:0000313" key="3">
    <source>
        <dbReference type="Proteomes" id="UP001341281"/>
    </source>
</evidence>
<feature type="region of interest" description="Disordered" evidence="1">
    <location>
        <begin position="61"/>
        <end position="91"/>
    </location>
</feature>
<sequence>MGVKQVPVPWCAVESRSSEVGRIRFRRPNLWALHAARGAYAAGAGWRRRGAELTAPVSPIRFQSNRSTPPCRRRRLLQKASVQFNRGHDTR</sequence>
<keyword evidence="3" id="KW-1185">Reference proteome</keyword>
<dbReference type="EMBL" id="CP144746">
    <property type="protein sequence ID" value="WVZ59345.1"/>
    <property type="molecule type" value="Genomic_DNA"/>
</dbReference>
<dbReference type="AlphaFoldDB" id="A0AAQ3SRR3"/>
<proteinExistence type="predicted"/>
<reference evidence="2 3" key="1">
    <citation type="submission" date="2024-02" db="EMBL/GenBank/DDBJ databases">
        <title>High-quality chromosome-scale genome assembly of Pensacola bahiagrass (Paspalum notatum Flugge var. saurae).</title>
        <authorList>
            <person name="Vega J.M."/>
            <person name="Podio M."/>
            <person name="Orjuela J."/>
            <person name="Siena L.A."/>
            <person name="Pessino S.C."/>
            <person name="Combes M.C."/>
            <person name="Mariac C."/>
            <person name="Albertini E."/>
            <person name="Pupilli F."/>
            <person name="Ortiz J.P.A."/>
            <person name="Leblanc O."/>
        </authorList>
    </citation>
    <scope>NUCLEOTIDE SEQUENCE [LARGE SCALE GENOMIC DNA]</scope>
    <source>
        <strain evidence="2">R1</strain>
        <tissue evidence="2">Leaf</tissue>
    </source>
</reference>